<dbReference type="Gramene" id="mRNA:HanXRQr2_Chr15g0692701">
    <property type="protein sequence ID" value="CDS:HanXRQr2_Chr15g0692701.1"/>
    <property type="gene ID" value="HanXRQr2_Chr15g0692701"/>
</dbReference>
<dbReference type="Proteomes" id="UP000215914">
    <property type="component" value="Unassembled WGS sequence"/>
</dbReference>
<name>A0A9K3E1X8_HELAN</name>
<evidence type="ECO:0000313" key="1">
    <source>
        <dbReference type="EMBL" id="KAF5764496.1"/>
    </source>
</evidence>
<organism evidence="1 2">
    <name type="scientific">Helianthus annuus</name>
    <name type="common">Common sunflower</name>
    <dbReference type="NCBI Taxonomy" id="4232"/>
    <lineage>
        <taxon>Eukaryota</taxon>
        <taxon>Viridiplantae</taxon>
        <taxon>Streptophyta</taxon>
        <taxon>Embryophyta</taxon>
        <taxon>Tracheophyta</taxon>
        <taxon>Spermatophyta</taxon>
        <taxon>Magnoliopsida</taxon>
        <taxon>eudicotyledons</taxon>
        <taxon>Gunneridae</taxon>
        <taxon>Pentapetalae</taxon>
        <taxon>asterids</taxon>
        <taxon>campanulids</taxon>
        <taxon>Asterales</taxon>
        <taxon>Asteraceae</taxon>
        <taxon>Asteroideae</taxon>
        <taxon>Heliantheae alliance</taxon>
        <taxon>Heliantheae</taxon>
        <taxon>Helianthus</taxon>
    </lineage>
</organism>
<dbReference type="AlphaFoldDB" id="A0A9K3E1X8"/>
<evidence type="ECO:0000313" key="2">
    <source>
        <dbReference type="Proteomes" id="UP000215914"/>
    </source>
</evidence>
<proteinExistence type="predicted"/>
<reference evidence="1" key="2">
    <citation type="submission" date="2020-06" db="EMBL/GenBank/DDBJ databases">
        <title>Helianthus annuus Genome sequencing and assembly Release 2.</title>
        <authorList>
            <person name="Gouzy J."/>
            <person name="Langlade N."/>
            <person name="Munos S."/>
        </authorList>
    </citation>
    <scope>NUCLEOTIDE SEQUENCE</scope>
    <source>
        <tissue evidence="1">Leaves</tissue>
    </source>
</reference>
<gene>
    <name evidence="1" type="ORF">HanXRQr2_Chr15g0692701</name>
</gene>
<protein>
    <submittedName>
        <fullName evidence="1">Uncharacterized protein</fullName>
    </submittedName>
</protein>
<sequence length="111" mass="13021">MMIPYWSSSDRRALLTETLGPLIRVTRWHSDLPPLRSGYMRYQWLFPRFLDVPSLFEQQHRHLRLKVTGPNGGFLVSRCHIVCRARLGIGRVFVLTESCCKLLYLLDMSWG</sequence>
<accession>A0A9K3E1X8</accession>
<dbReference type="EMBL" id="MNCJ02000330">
    <property type="protein sequence ID" value="KAF5764496.1"/>
    <property type="molecule type" value="Genomic_DNA"/>
</dbReference>
<comment type="caution">
    <text evidence="1">The sequence shown here is derived from an EMBL/GenBank/DDBJ whole genome shotgun (WGS) entry which is preliminary data.</text>
</comment>
<reference evidence="1" key="1">
    <citation type="journal article" date="2017" name="Nature">
        <title>The sunflower genome provides insights into oil metabolism, flowering and Asterid evolution.</title>
        <authorList>
            <person name="Badouin H."/>
            <person name="Gouzy J."/>
            <person name="Grassa C.J."/>
            <person name="Murat F."/>
            <person name="Staton S.E."/>
            <person name="Cottret L."/>
            <person name="Lelandais-Briere C."/>
            <person name="Owens G.L."/>
            <person name="Carrere S."/>
            <person name="Mayjonade B."/>
            <person name="Legrand L."/>
            <person name="Gill N."/>
            <person name="Kane N.C."/>
            <person name="Bowers J.E."/>
            <person name="Hubner S."/>
            <person name="Bellec A."/>
            <person name="Berard A."/>
            <person name="Berges H."/>
            <person name="Blanchet N."/>
            <person name="Boniface M.C."/>
            <person name="Brunel D."/>
            <person name="Catrice O."/>
            <person name="Chaidir N."/>
            <person name="Claudel C."/>
            <person name="Donnadieu C."/>
            <person name="Faraut T."/>
            <person name="Fievet G."/>
            <person name="Helmstetter N."/>
            <person name="King M."/>
            <person name="Knapp S.J."/>
            <person name="Lai Z."/>
            <person name="Le Paslier M.C."/>
            <person name="Lippi Y."/>
            <person name="Lorenzon L."/>
            <person name="Mandel J.R."/>
            <person name="Marage G."/>
            <person name="Marchand G."/>
            <person name="Marquand E."/>
            <person name="Bret-Mestries E."/>
            <person name="Morien E."/>
            <person name="Nambeesan S."/>
            <person name="Nguyen T."/>
            <person name="Pegot-Espagnet P."/>
            <person name="Pouilly N."/>
            <person name="Raftis F."/>
            <person name="Sallet E."/>
            <person name="Schiex T."/>
            <person name="Thomas J."/>
            <person name="Vandecasteele C."/>
            <person name="Vares D."/>
            <person name="Vear F."/>
            <person name="Vautrin S."/>
            <person name="Crespi M."/>
            <person name="Mangin B."/>
            <person name="Burke J.M."/>
            <person name="Salse J."/>
            <person name="Munos S."/>
            <person name="Vincourt P."/>
            <person name="Rieseberg L.H."/>
            <person name="Langlade N.B."/>
        </authorList>
    </citation>
    <scope>NUCLEOTIDE SEQUENCE</scope>
    <source>
        <tissue evidence="1">Leaves</tissue>
    </source>
</reference>
<keyword evidence="2" id="KW-1185">Reference proteome</keyword>